<evidence type="ECO:0000313" key="1">
    <source>
        <dbReference type="EMBL" id="KAK0494391.1"/>
    </source>
</evidence>
<name>A0AA39Q2X1_9AGAR</name>
<dbReference type="SUPFAM" id="SSF56112">
    <property type="entry name" value="Protein kinase-like (PK-like)"/>
    <property type="match status" value="1"/>
</dbReference>
<dbReference type="EMBL" id="JAUEPU010000021">
    <property type="protein sequence ID" value="KAK0494391.1"/>
    <property type="molecule type" value="Genomic_DNA"/>
</dbReference>
<accession>A0AA39Q2X1</accession>
<protein>
    <recommendedName>
        <fullName evidence="3">Protein kinase domain-containing protein</fullName>
    </recommendedName>
</protein>
<dbReference type="Gene3D" id="1.10.510.10">
    <property type="entry name" value="Transferase(Phosphotransferase) domain 1"/>
    <property type="match status" value="1"/>
</dbReference>
<proteinExistence type="predicted"/>
<keyword evidence="2" id="KW-1185">Reference proteome</keyword>
<organism evidence="1 2">
    <name type="scientific">Armillaria luteobubalina</name>
    <dbReference type="NCBI Taxonomy" id="153913"/>
    <lineage>
        <taxon>Eukaryota</taxon>
        <taxon>Fungi</taxon>
        <taxon>Dikarya</taxon>
        <taxon>Basidiomycota</taxon>
        <taxon>Agaricomycotina</taxon>
        <taxon>Agaricomycetes</taxon>
        <taxon>Agaricomycetidae</taxon>
        <taxon>Agaricales</taxon>
        <taxon>Marasmiineae</taxon>
        <taxon>Physalacriaceae</taxon>
        <taxon>Armillaria</taxon>
    </lineage>
</organism>
<comment type="caution">
    <text evidence="1">The sequence shown here is derived from an EMBL/GenBank/DDBJ whole genome shotgun (WGS) entry which is preliminary data.</text>
</comment>
<reference evidence="1" key="1">
    <citation type="submission" date="2023-06" db="EMBL/GenBank/DDBJ databases">
        <authorList>
            <consortium name="Lawrence Berkeley National Laboratory"/>
            <person name="Ahrendt S."/>
            <person name="Sahu N."/>
            <person name="Indic B."/>
            <person name="Wong-Bajracharya J."/>
            <person name="Merenyi Z."/>
            <person name="Ke H.-M."/>
            <person name="Monk M."/>
            <person name="Kocsube S."/>
            <person name="Drula E."/>
            <person name="Lipzen A."/>
            <person name="Balint B."/>
            <person name="Henrissat B."/>
            <person name="Andreopoulos B."/>
            <person name="Martin F.M."/>
            <person name="Harder C.B."/>
            <person name="Rigling D."/>
            <person name="Ford K.L."/>
            <person name="Foster G.D."/>
            <person name="Pangilinan J."/>
            <person name="Papanicolaou A."/>
            <person name="Barry K."/>
            <person name="LaButti K."/>
            <person name="Viragh M."/>
            <person name="Koriabine M."/>
            <person name="Yan M."/>
            <person name="Riley R."/>
            <person name="Champramary S."/>
            <person name="Plett K.L."/>
            <person name="Tsai I.J."/>
            <person name="Slot J."/>
            <person name="Sipos G."/>
            <person name="Plett J."/>
            <person name="Nagy L.G."/>
            <person name="Grigoriev I.V."/>
        </authorList>
    </citation>
    <scope>NUCLEOTIDE SEQUENCE</scope>
    <source>
        <strain evidence="1">HWK02</strain>
    </source>
</reference>
<gene>
    <name evidence="1" type="ORF">EDD18DRAFT_369417</name>
</gene>
<dbReference type="Proteomes" id="UP001175228">
    <property type="component" value="Unassembled WGS sequence"/>
</dbReference>
<evidence type="ECO:0000313" key="2">
    <source>
        <dbReference type="Proteomes" id="UP001175228"/>
    </source>
</evidence>
<evidence type="ECO:0008006" key="3">
    <source>
        <dbReference type="Google" id="ProtNLM"/>
    </source>
</evidence>
<dbReference type="InterPro" id="IPR011009">
    <property type="entry name" value="Kinase-like_dom_sf"/>
</dbReference>
<sequence length="127" mass="14778">MVYVDGKKTVEIPDLRWPEDAFKKIKAAVDKLHDGGSIFGDLRRPNVMFTRHEQDVRVYLVDFDWSGLEGGVYYPPELSERPIWAKGVVSFRKIEKEHDLKMLEMHFLLHHAPLSIVMSACHFFHAI</sequence>
<dbReference type="AlphaFoldDB" id="A0AA39Q2X1"/>